<dbReference type="InterPro" id="IPR018535">
    <property type="entry name" value="DUF1996"/>
</dbReference>
<evidence type="ECO:0000259" key="2">
    <source>
        <dbReference type="Pfam" id="PF09362"/>
    </source>
</evidence>
<evidence type="ECO:0000313" key="3">
    <source>
        <dbReference type="EMBL" id="CAI4215854.1"/>
    </source>
</evidence>
<dbReference type="PANTHER" id="PTHR43662:SF13">
    <property type="entry name" value="DUF1996 DOMAIN-CONTAINING PROTEIN"/>
    <property type="match status" value="1"/>
</dbReference>
<comment type="caution">
    <text evidence="3">The sequence shown here is derived from an EMBL/GenBank/DDBJ whole genome shotgun (WGS) entry which is preliminary data.</text>
</comment>
<dbReference type="Proteomes" id="UP000838763">
    <property type="component" value="Unassembled WGS sequence"/>
</dbReference>
<dbReference type="OrthoDB" id="74764at2759"/>
<gene>
    <name evidence="3" type="ORF">PPNO1_LOCUS5528</name>
</gene>
<evidence type="ECO:0000313" key="4">
    <source>
        <dbReference type="Proteomes" id="UP000838763"/>
    </source>
</evidence>
<organism evidence="3 4">
    <name type="scientific">Parascedosporium putredinis</name>
    <dbReference type="NCBI Taxonomy" id="1442378"/>
    <lineage>
        <taxon>Eukaryota</taxon>
        <taxon>Fungi</taxon>
        <taxon>Dikarya</taxon>
        <taxon>Ascomycota</taxon>
        <taxon>Pezizomycotina</taxon>
        <taxon>Sordariomycetes</taxon>
        <taxon>Hypocreomycetidae</taxon>
        <taxon>Microascales</taxon>
        <taxon>Microascaceae</taxon>
        <taxon>Parascedosporium</taxon>
    </lineage>
</organism>
<feature type="compositionally biased region" description="Basic residues" evidence="1">
    <location>
        <begin position="358"/>
        <end position="367"/>
    </location>
</feature>
<keyword evidence="4" id="KW-1185">Reference proteome</keyword>
<dbReference type="AlphaFoldDB" id="A0A9P1H383"/>
<feature type="compositionally biased region" description="Basic and acidic residues" evidence="1">
    <location>
        <begin position="344"/>
        <end position="353"/>
    </location>
</feature>
<feature type="region of interest" description="Disordered" evidence="1">
    <location>
        <begin position="338"/>
        <end position="367"/>
    </location>
</feature>
<reference evidence="3" key="1">
    <citation type="submission" date="2022-11" db="EMBL/GenBank/DDBJ databases">
        <authorList>
            <person name="Scott C."/>
            <person name="Bruce N."/>
        </authorList>
    </citation>
    <scope>NUCLEOTIDE SEQUENCE</scope>
</reference>
<proteinExistence type="predicted"/>
<feature type="domain" description="DUF1996" evidence="2">
    <location>
        <begin position="217"/>
        <end position="289"/>
    </location>
</feature>
<name>A0A9P1H383_9PEZI</name>
<dbReference type="PANTHER" id="PTHR43662">
    <property type="match status" value="1"/>
</dbReference>
<sequence length="367" mass="41402">MDPSDIWREFESARSSAEYHLDEYLRYLAQSCPAIDGETCRALPKYSLDAARISVHHLRLAFEEDIGLVDDESRNVLKKSRFNFLNLVNPGVVGSPHLHQIVGGNSFNPTMDPSDDPAEQSTCTTCTFADDFSNYWTAVMFFRARNGTYKRVRQQGVVFHEDAREGGITVYYIPPDANLGRVTGFQRASACAPVTRRRARQRMRRNFSILTILASGTHVSWPLEGDIDTGGVCPETHPVVIPRVVLEIQWDTREFNDLDGWPEDGSQPFTWSFGDDVGYGSHGDYIFGWKGDALQRAMDDVECGNLVCGLPQQGILEANKCMQDRMVTEDIDDWLDTLPGLTSEDSHHEHGDAPSRCAKSRNRRRDY</sequence>
<evidence type="ECO:0000256" key="1">
    <source>
        <dbReference type="SAM" id="MobiDB-lite"/>
    </source>
</evidence>
<feature type="domain" description="DUF1996" evidence="2">
    <location>
        <begin position="87"/>
        <end position="185"/>
    </location>
</feature>
<protein>
    <recommendedName>
        <fullName evidence="2">DUF1996 domain-containing protein</fullName>
    </recommendedName>
</protein>
<dbReference type="Pfam" id="PF09362">
    <property type="entry name" value="DUF1996"/>
    <property type="match status" value="2"/>
</dbReference>
<dbReference type="EMBL" id="CALLCH030000013">
    <property type="protein sequence ID" value="CAI4215854.1"/>
    <property type="molecule type" value="Genomic_DNA"/>
</dbReference>
<accession>A0A9P1H383</accession>